<keyword evidence="1" id="KW-0472">Membrane</keyword>
<keyword evidence="1" id="KW-1133">Transmembrane helix</keyword>
<dbReference type="Proteomes" id="UP001204000">
    <property type="component" value="Unassembled WGS sequence"/>
</dbReference>
<protein>
    <submittedName>
        <fullName evidence="2">Uncharacterized protein</fullName>
    </submittedName>
</protein>
<organism evidence="2 3">
    <name type="scientific">Corynebacterium stercoris</name>
    <dbReference type="NCBI Taxonomy" id="2943490"/>
    <lineage>
        <taxon>Bacteria</taxon>
        <taxon>Bacillati</taxon>
        <taxon>Actinomycetota</taxon>
        <taxon>Actinomycetes</taxon>
        <taxon>Mycobacteriales</taxon>
        <taxon>Corynebacteriaceae</taxon>
        <taxon>Corynebacterium</taxon>
    </lineage>
</organism>
<dbReference type="EMBL" id="JAMFTQ010000014">
    <property type="protein sequence ID" value="MCP1388365.1"/>
    <property type="molecule type" value="Genomic_DNA"/>
</dbReference>
<gene>
    <name evidence="2" type="ORF">M5J20_09225</name>
</gene>
<feature type="transmembrane region" description="Helical" evidence="1">
    <location>
        <begin position="12"/>
        <end position="31"/>
    </location>
</feature>
<sequence>MTGKSSNALRALVWVHVVLVIFTVIYALLGPRVAMDILGAVVWLVGGIALLVGACWPGVPASVRILTVLAALCYAPAGGSHLYYAAFPPEVIGALINPLALAGFLGPLFGLPAVAFAGLKQRPAAQ</sequence>
<proteinExistence type="predicted"/>
<evidence type="ECO:0000313" key="2">
    <source>
        <dbReference type="EMBL" id="MCP1388365.1"/>
    </source>
</evidence>
<dbReference type="RefSeq" id="WP_253578893.1">
    <property type="nucleotide sequence ID" value="NZ_JAMFTQ010000014.1"/>
</dbReference>
<feature type="transmembrane region" description="Helical" evidence="1">
    <location>
        <begin position="99"/>
        <end position="119"/>
    </location>
</feature>
<feature type="transmembrane region" description="Helical" evidence="1">
    <location>
        <begin position="37"/>
        <end position="59"/>
    </location>
</feature>
<comment type="caution">
    <text evidence="2">The sequence shown here is derived from an EMBL/GenBank/DDBJ whole genome shotgun (WGS) entry which is preliminary data.</text>
</comment>
<keyword evidence="3" id="KW-1185">Reference proteome</keyword>
<evidence type="ECO:0000313" key="3">
    <source>
        <dbReference type="Proteomes" id="UP001204000"/>
    </source>
</evidence>
<reference evidence="2" key="1">
    <citation type="submission" date="2022-05" db="EMBL/GenBank/DDBJ databases">
        <title>Corynebacterium sp. TA-R-1 sp. nov., isolated from human feces.</title>
        <authorList>
            <person name="Shamsuzzaman M."/>
            <person name="Dahal R.H."/>
        </authorList>
    </citation>
    <scope>NUCLEOTIDE SEQUENCE</scope>
    <source>
        <strain evidence="2">TA-R-1</strain>
    </source>
</reference>
<name>A0ABT1G313_9CORY</name>
<feature type="transmembrane region" description="Helical" evidence="1">
    <location>
        <begin position="66"/>
        <end position="87"/>
    </location>
</feature>
<evidence type="ECO:0000256" key="1">
    <source>
        <dbReference type="SAM" id="Phobius"/>
    </source>
</evidence>
<accession>A0ABT1G313</accession>
<keyword evidence="1" id="KW-0812">Transmembrane</keyword>